<dbReference type="Proteomes" id="UP001500556">
    <property type="component" value="Unassembled WGS sequence"/>
</dbReference>
<reference evidence="4" key="1">
    <citation type="journal article" date="2019" name="Int. J. Syst. Evol. Microbiol.">
        <title>The Global Catalogue of Microorganisms (GCM) 10K type strain sequencing project: providing services to taxonomists for standard genome sequencing and annotation.</title>
        <authorList>
            <consortium name="The Broad Institute Genomics Platform"/>
            <consortium name="The Broad Institute Genome Sequencing Center for Infectious Disease"/>
            <person name="Wu L."/>
            <person name="Ma J."/>
        </authorList>
    </citation>
    <scope>NUCLEOTIDE SEQUENCE [LARGE SCALE GENOMIC DNA]</scope>
    <source>
        <strain evidence="4">JCM 18961</strain>
    </source>
</reference>
<keyword evidence="4" id="KW-1185">Reference proteome</keyword>
<gene>
    <name evidence="3" type="ORF">GCM10025782_16270</name>
</gene>
<dbReference type="EMBL" id="BAABLO010000004">
    <property type="protein sequence ID" value="GAA4719645.1"/>
    <property type="molecule type" value="Genomic_DNA"/>
</dbReference>
<dbReference type="RefSeq" id="WP_345502388.1">
    <property type="nucleotide sequence ID" value="NZ_BAABLO010000004.1"/>
</dbReference>
<keyword evidence="2" id="KW-0732">Signal</keyword>
<evidence type="ECO:0000313" key="4">
    <source>
        <dbReference type="Proteomes" id="UP001500556"/>
    </source>
</evidence>
<comment type="caution">
    <text evidence="3">The sequence shown here is derived from an EMBL/GenBank/DDBJ whole genome shotgun (WGS) entry which is preliminary data.</text>
</comment>
<feature type="chain" id="PRO_5045985626" evidence="2">
    <location>
        <begin position="27"/>
        <end position="566"/>
    </location>
</feature>
<feature type="signal peptide" evidence="2">
    <location>
        <begin position="1"/>
        <end position="26"/>
    </location>
</feature>
<evidence type="ECO:0000256" key="1">
    <source>
        <dbReference type="SAM" id="MobiDB-lite"/>
    </source>
</evidence>
<sequence>MKRPTFLALGTATLLGLSAPMLPAVAALGVTAHVSTSTRTAGSTSSTSGYHEPVCQARSSLCADSYDNPADEYVGHDEPSVLFKSGVRGSGNDITYTMTLPREPKTRPTASGASGSTWNFQLRPTFWFGLTLCDTESAPEYTKTCTPDSDANNLVGTNPSAADYIGKHPGNAYMELQFYGPGYVPQFEGFGCTAHQYCAAMTIDSFVSNQNTGVANTSACDNYLLGGVEPINWAYITRSGRSQAPANPLFTGTFDNPDLSAVTPNAGKDLFMDPGDRIRIHMHDTTAGLRIDLSDLTSGQHGSMTASVANGFGHILYTPTSSTCQAAPYAFHPEYSTGNPRGNTWSAHTYNVAMSDEIGHFENCLAIDANFNCTKPGAQDASGLDEDDGNNFCVPGSDSTLVKINGCLSSDEDFDGQSYRNDWPGTLRDVARDQALHPSPVLFTSPVTTGGANYSKVAFETDLPRIEAADSQDSAPFCDRTTGANCVNPPRGAEFYPIFTTTRANGTCTWQEGGRFIPGTTRTFGGTSTSEYGPLLKTVYPVAGSTTTTRYNNFNSGDLANPCRAQ</sequence>
<organism evidence="3 4">
    <name type="scientific">Pedococcus ginsenosidimutans</name>
    <dbReference type="NCBI Taxonomy" id="490570"/>
    <lineage>
        <taxon>Bacteria</taxon>
        <taxon>Bacillati</taxon>
        <taxon>Actinomycetota</taxon>
        <taxon>Actinomycetes</taxon>
        <taxon>Micrococcales</taxon>
        <taxon>Intrasporangiaceae</taxon>
        <taxon>Pedococcus</taxon>
    </lineage>
</organism>
<name>A0ABP8Y1D7_9MICO</name>
<evidence type="ECO:0000313" key="3">
    <source>
        <dbReference type="EMBL" id="GAA4719645.1"/>
    </source>
</evidence>
<feature type="region of interest" description="Disordered" evidence="1">
    <location>
        <begin position="94"/>
        <end position="115"/>
    </location>
</feature>
<accession>A0ABP8Y1D7</accession>
<protein>
    <submittedName>
        <fullName evidence="3">Uncharacterized protein</fullName>
    </submittedName>
</protein>
<evidence type="ECO:0000256" key="2">
    <source>
        <dbReference type="SAM" id="SignalP"/>
    </source>
</evidence>
<proteinExistence type="predicted"/>